<dbReference type="PROSITE" id="PS00178">
    <property type="entry name" value="AA_TRNA_LIGASE_I"/>
    <property type="match status" value="1"/>
</dbReference>
<comment type="catalytic activity">
    <reaction evidence="10">
        <text>tRNA(Trp) + L-tryptophan + ATP = L-tryptophyl-tRNA(Trp) + AMP + diphosphate + H(+)</text>
        <dbReference type="Rhea" id="RHEA:24080"/>
        <dbReference type="Rhea" id="RHEA-COMP:9671"/>
        <dbReference type="Rhea" id="RHEA-COMP:9705"/>
        <dbReference type="ChEBI" id="CHEBI:15378"/>
        <dbReference type="ChEBI" id="CHEBI:30616"/>
        <dbReference type="ChEBI" id="CHEBI:33019"/>
        <dbReference type="ChEBI" id="CHEBI:57912"/>
        <dbReference type="ChEBI" id="CHEBI:78442"/>
        <dbReference type="ChEBI" id="CHEBI:78535"/>
        <dbReference type="ChEBI" id="CHEBI:456215"/>
        <dbReference type="EC" id="6.1.1.2"/>
    </reaction>
</comment>
<evidence type="ECO:0000256" key="2">
    <source>
        <dbReference type="ARBA" id="ARBA00005594"/>
    </source>
</evidence>
<dbReference type="GO" id="GO:0005524">
    <property type="term" value="F:ATP binding"/>
    <property type="evidence" value="ECO:0007669"/>
    <property type="project" value="UniProtKB-KW"/>
</dbReference>
<dbReference type="EC" id="6.1.1.2" evidence="3"/>
<dbReference type="GO" id="GO:0005759">
    <property type="term" value="C:mitochondrial matrix"/>
    <property type="evidence" value="ECO:0007669"/>
    <property type="project" value="UniProtKB-SubCell"/>
</dbReference>
<evidence type="ECO:0000256" key="5">
    <source>
        <dbReference type="ARBA" id="ARBA00022741"/>
    </source>
</evidence>
<dbReference type="OrthoDB" id="15808at2759"/>
<evidence type="ECO:0000256" key="7">
    <source>
        <dbReference type="ARBA" id="ARBA00022917"/>
    </source>
</evidence>
<dbReference type="CDD" id="cd00806">
    <property type="entry name" value="TrpRS_core"/>
    <property type="match status" value="1"/>
</dbReference>
<dbReference type="PANTHER" id="PTHR43766">
    <property type="entry name" value="TRYPTOPHAN--TRNA LIGASE, MITOCHONDRIAL"/>
    <property type="match status" value="1"/>
</dbReference>
<dbReference type="NCBIfam" id="TIGR00233">
    <property type="entry name" value="trpS"/>
    <property type="match status" value="1"/>
</dbReference>
<keyword evidence="5 12" id="KW-0547">Nucleotide-binding</keyword>
<dbReference type="InterPro" id="IPR050203">
    <property type="entry name" value="Trp-tRNA_synthetase"/>
</dbReference>
<evidence type="ECO:0000256" key="10">
    <source>
        <dbReference type="ARBA" id="ARBA00049929"/>
    </source>
</evidence>
<accession>A0A0M8MWL9</accession>
<dbReference type="InterPro" id="IPR014729">
    <property type="entry name" value="Rossmann-like_a/b/a_fold"/>
</dbReference>
<dbReference type="GeneID" id="28727467"/>
<dbReference type="FunFam" id="1.10.240.10:FF:000002">
    <property type="entry name" value="Tryptophan--tRNA ligase"/>
    <property type="match status" value="1"/>
</dbReference>
<dbReference type="InterPro" id="IPR002306">
    <property type="entry name" value="Trp-tRNA-ligase"/>
</dbReference>
<gene>
    <name evidence="13" type="ORF">Malapachy_1082</name>
</gene>
<dbReference type="InterPro" id="IPR024109">
    <property type="entry name" value="Trp-tRNA-ligase_bac-type"/>
</dbReference>
<evidence type="ECO:0000313" key="13">
    <source>
        <dbReference type="EMBL" id="KOS15041.1"/>
    </source>
</evidence>
<keyword evidence="8 12" id="KW-0030">Aminoacyl-tRNA synthetase</keyword>
<evidence type="ECO:0000256" key="1">
    <source>
        <dbReference type="ARBA" id="ARBA00004305"/>
    </source>
</evidence>
<dbReference type="GO" id="GO:0070183">
    <property type="term" value="P:mitochondrial tryptophanyl-tRNA aminoacylation"/>
    <property type="evidence" value="ECO:0007669"/>
    <property type="project" value="TreeGrafter"/>
</dbReference>
<dbReference type="InterPro" id="IPR002305">
    <property type="entry name" value="aa-tRNA-synth_Ic"/>
</dbReference>
<evidence type="ECO:0000313" key="14">
    <source>
        <dbReference type="Proteomes" id="UP000037751"/>
    </source>
</evidence>
<dbReference type="HAMAP" id="MF_00140_B">
    <property type="entry name" value="Trp_tRNA_synth_B"/>
    <property type="match status" value="1"/>
</dbReference>
<evidence type="ECO:0000256" key="8">
    <source>
        <dbReference type="ARBA" id="ARBA00023146"/>
    </source>
</evidence>
<evidence type="ECO:0000256" key="3">
    <source>
        <dbReference type="ARBA" id="ARBA00013161"/>
    </source>
</evidence>
<dbReference type="PANTHER" id="PTHR43766:SF1">
    <property type="entry name" value="TRYPTOPHAN--TRNA LIGASE, MITOCHONDRIAL"/>
    <property type="match status" value="1"/>
</dbReference>
<organism evidence="13 14">
    <name type="scientific">Malassezia pachydermatis</name>
    <dbReference type="NCBI Taxonomy" id="77020"/>
    <lineage>
        <taxon>Eukaryota</taxon>
        <taxon>Fungi</taxon>
        <taxon>Dikarya</taxon>
        <taxon>Basidiomycota</taxon>
        <taxon>Ustilaginomycotina</taxon>
        <taxon>Malasseziomycetes</taxon>
        <taxon>Malasseziales</taxon>
        <taxon>Malasseziaceae</taxon>
        <taxon>Malassezia</taxon>
    </lineage>
</organism>
<reference evidence="13 14" key="1">
    <citation type="submission" date="2015-07" db="EMBL/GenBank/DDBJ databases">
        <title>Draft Genome Sequence of Malassezia furfur CBS1878 and Malassezia pachydermatis CBS1879.</title>
        <authorList>
            <person name="Triana S."/>
            <person name="Ohm R."/>
            <person name="Gonzalez A."/>
            <person name="DeCock H."/>
            <person name="Restrepo S."/>
            <person name="Celis A."/>
        </authorList>
    </citation>
    <scope>NUCLEOTIDE SEQUENCE [LARGE SCALE GENOMIC DNA]</scope>
    <source>
        <strain evidence="13 14">CBS 1879</strain>
    </source>
</reference>
<dbReference type="Gene3D" id="3.40.50.620">
    <property type="entry name" value="HUPs"/>
    <property type="match status" value="1"/>
</dbReference>
<proteinExistence type="inferred from homology"/>
<dbReference type="EMBL" id="LGAV01000003">
    <property type="protein sequence ID" value="KOS15041.1"/>
    <property type="molecule type" value="Genomic_DNA"/>
</dbReference>
<dbReference type="InterPro" id="IPR001412">
    <property type="entry name" value="aa-tRNA-synth_I_CS"/>
</dbReference>
<comment type="similarity">
    <text evidence="2 12">Belongs to the class-I aminoacyl-tRNA synthetase family.</text>
</comment>
<dbReference type="Proteomes" id="UP000037751">
    <property type="component" value="Unassembled WGS sequence"/>
</dbReference>
<dbReference type="SUPFAM" id="SSF52374">
    <property type="entry name" value="Nucleotidylyl transferase"/>
    <property type="match status" value="1"/>
</dbReference>
<evidence type="ECO:0000256" key="4">
    <source>
        <dbReference type="ARBA" id="ARBA00022598"/>
    </source>
</evidence>
<evidence type="ECO:0000256" key="9">
    <source>
        <dbReference type="ARBA" id="ARBA00030268"/>
    </source>
</evidence>
<dbReference type="PRINTS" id="PR01039">
    <property type="entry name" value="TRNASYNTHTRP"/>
</dbReference>
<dbReference type="GO" id="GO:0004830">
    <property type="term" value="F:tryptophan-tRNA ligase activity"/>
    <property type="evidence" value="ECO:0007669"/>
    <property type="project" value="UniProtKB-EC"/>
</dbReference>
<dbReference type="RefSeq" id="XP_017992673.1">
    <property type="nucleotide sequence ID" value="XM_018135592.1"/>
</dbReference>
<keyword evidence="6 12" id="KW-0067">ATP-binding</keyword>
<name>A0A0M8MWL9_9BASI</name>
<dbReference type="AlphaFoldDB" id="A0A0M8MWL9"/>
<comment type="subcellular location">
    <subcellularLocation>
        <location evidence="1">Mitochondrion matrix</location>
    </subcellularLocation>
</comment>
<dbReference type="FunFam" id="3.40.50.620:FF:000082">
    <property type="entry name" value="MSW1p Mitochondrial tryptophanyl-tRNA synthetase"/>
    <property type="match status" value="1"/>
</dbReference>
<dbReference type="Pfam" id="PF00579">
    <property type="entry name" value="tRNA-synt_1b"/>
    <property type="match status" value="1"/>
</dbReference>
<evidence type="ECO:0000256" key="6">
    <source>
        <dbReference type="ARBA" id="ARBA00022840"/>
    </source>
</evidence>
<protein>
    <recommendedName>
        <fullName evidence="11">Tryptophan--tRNA ligase, mitochondrial</fullName>
        <ecNumber evidence="3">6.1.1.2</ecNumber>
    </recommendedName>
    <alternativeName>
        <fullName evidence="9">Tryptophanyl-tRNA synthetase</fullName>
    </alternativeName>
</protein>
<keyword evidence="7 12" id="KW-0648">Protein biosynthesis</keyword>
<keyword evidence="14" id="KW-1185">Reference proteome</keyword>
<keyword evidence="4 12" id="KW-0436">Ligase</keyword>
<comment type="caution">
    <text evidence="13">The sequence shown here is derived from an EMBL/GenBank/DDBJ whole genome shotgun (WGS) entry which is preliminary data.</text>
</comment>
<sequence>MIGQALARRGFQPWALSTRRVPVRALHGSSPSLHRVVVSGIQPTGVPHLGNYLGALRSWVDLQNQAEKDDQFFFFIASLHAVTVPQKPAQLYTDRRNLLAALIAIGLDPHRCTVFLQDQVPEHTELGWYFMCIAPFGRLERMTTWKSKIATLHHAGSMEAVNESQLQLGLFSYPVLQAADILMYNATHVPVGEDQTQHLELTRDLAHQFNRLVKKKCFRLPEQMFTEFKRILSLRQPDQKMSKSAPDANSRILLTDTPEQIRAKIKKAVTDSDPSLGFDPMHRPAVSNLLQILAGLRGNTLKKDLLEGEDEAQLQNPAFVAEVLNRLKGGSGAALKAALIDSIIEELRPIQMEYSRLVTEDGYLDSIEALGRDKAREHAQKTLQRVRSLLGYEPQRK</sequence>
<evidence type="ECO:0000256" key="11">
    <source>
        <dbReference type="ARBA" id="ARBA00069760"/>
    </source>
</evidence>
<dbReference type="STRING" id="77020.A0A0M8MWL9"/>
<dbReference type="Gene3D" id="1.10.240.10">
    <property type="entry name" value="Tyrosyl-Transfer RNA Synthetase"/>
    <property type="match status" value="1"/>
</dbReference>
<evidence type="ECO:0000256" key="12">
    <source>
        <dbReference type="RuleBase" id="RU363036"/>
    </source>
</evidence>
<dbReference type="VEuPathDB" id="FungiDB:Malapachy_1082"/>